<comment type="caution">
    <text evidence="1">The sequence shown here is derived from an EMBL/GenBank/DDBJ whole genome shotgun (WGS) entry which is preliminary data.</text>
</comment>
<protein>
    <submittedName>
        <fullName evidence="1">Uncharacterized protein</fullName>
    </submittedName>
</protein>
<reference evidence="1 2" key="1">
    <citation type="submission" date="2015-01" db="EMBL/GenBank/DDBJ databases">
        <title>Evolution of Trichinella species and genotypes.</title>
        <authorList>
            <person name="Korhonen P.K."/>
            <person name="Edoardo P."/>
            <person name="Giuseppe L.R."/>
            <person name="Gasser R.B."/>
        </authorList>
    </citation>
    <scope>NUCLEOTIDE SEQUENCE [LARGE SCALE GENOMIC DNA]</scope>
    <source>
        <strain evidence="1">ISS470</strain>
    </source>
</reference>
<dbReference type="Proteomes" id="UP000054995">
    <property type="component" value="Unassembled WGS sequence"/>
</dbReference>
<sequence length="55" mass="5940">MSQRVEGRGKIICHHSNICNCPPWAKLSGAARKSAEQFCVPGRDYCGDGDGITMS</sequence>
<evidence type="ECO:0000313" key="2">
    <source>
        <dbReference type="Proteomes" id="UP000054995"/>
    </source>
</evidence>
<organism evidence="1 2">
    <name type="scientific">Trichinella pseudospiralis</name>
    <name type="common">Parasitic roundworm</name>
    <dbReference type="NCBI Taxonomy" id="6337"/>
    <lineage>
        <taxon>Eukaryota</taxon>
        <taxon>Metazoa</taxon>
        <taxon>Ecdysozoa</taxon>
        <taxon>Nematoda</taxon>
        <taxon>Enoplea</taxon>
        <taxon>Dorylaimia</taxon>
        <taxon>Trichinellida</taxon>
        <taxon>Trichinellidae</taxon>
        <taxon>Trichinella</taxon>
    </lineage>
</organism>
<evidence type="ECO:0000313" key="1">
    <source>
        <dbReference type="EMBL" id="KRY87621.1"/>
    </source>
</evidence>
<dbReference type="EMBL" id="JYDT01000053">
    <property type="protein sequence ID" value="KRY87621.1"/>
    <property type="molecule type" value="Genomic_DNA"/>
</dbReference>
<accession>A0A0V1FNZ7</accession>
<keyword evidence="2" id="KW-1185">Reference proteome</keyword>
<proteinExistence type="predicted"/>
<gene>
    <name evidence="1" type="ORF">T4D_6351</name>
</gene>
<name>A0A0V1FNZ7_TRIPS</name>
<dbReference type="AlphaFoldDB" id="A0A0V1FNZ7"/>